<comment type="function">
    <text evidence="8">Acts as a magnesium transporter.</text>
</comment>
<feature type="transmembrane region" description="Helical" evidence="8">
    <location>
        <begin position="350"/>
        <end position="371"/>
    </location>
</feature>
<dbReference type="InterPro" id="IPR000644">
    <property type="entry name" value="CBS_dom"/>
</dbReference>
<evidence type="ECO:0000259" key="9">
    <source>
        <dbReference type="SMART" id="SM00924"/>
    </source>
</evidence>
<evidence type="ECO:0000256" key="1">
    <source>
        <dbReference type="ARBA" id="ARBA00004141"/>
    </source>
</evidence>
<dbReference type="SUPFAM" id="SSF158791">
    <property type="entry name" value="MgtE N-terminal domain-like"/>
    <property type="match status" value="1"/>
</dbReference>
<dbReference type="RefSeq" id="WP_368375309.1">
    <property type="nucleotide sequence ID" value="NZ_JBFRYB010000001.1"/>
</dbReference>
<dbReference type="Pfam" id="PF03448">
    <property type="entry name" value="MgtE_N"/>
    <property type="match status" value="1"/>
</dbReference>
<keyword evidence="8" id="KW-0479">Metal-binding</keyword>
<dbReference type="SUPFAM" id="SSF54631">
    <property type="entry name" value="CBS-domain pair"/>
    <property type="match status" value="1"/>
</dbReference>
<feature type="transmembrane region" description="Helical" evidence="8">
    <location>
        <begin position="277"/>
        <end position="296"/>
    </location>
</feature>
<dbReference type="PANTHER" id="PTHR41394:SF5">
    <property type="entry name" value="SLC41A_MGTE INTEGRAL MEMBRANE DOMAIN-CONTAINING PROTEIN"/>
    <property type="match status" value="1"/>
</dbReference>
<dbReference type="InterPro" id="IPR006669">
    <property type="entry name" value="MgtE_transporter"/>
</dbReference>
<dbReference type="PANTHER" id="PTHR41394">
    <property type="entry name" value="MAGNESIUM TRANSPORTER MGTE"/>
    <property type="match status" value="1"/>
</dbReference>
<accession>A0ABV3TVI0</accession>
<comment type="caution">
    <text evidence="8">Lacks conserved residue(s) required for the propagation of feature annotation.</text>
</comment>
<evidence type="ECO:0000256" key="2">
    <source>
        <dbReference type="ARBA" id="ARBA00009749"/>
    </source>
</evidence>
<reference evidence="10 11" key="1">
    <citation type="journal article" date="2011" name="Int. J. Syst. Evol. Microbiol.">
        <title>Zhongshania antarctica gen. nov., sp. nov. and Zhongshania guokunii sp. nov., gammaproteobacteria respectively isolated from coastal attached (fast) ice and surface seawater of the Antarctic.</title>
        <authorList>
            <person name="Li H.J."/>
            <person name="Zhang X.Y."/>
            <person name="Chen C.X."/>
            <person name="Zhang Y.J."/>
            <person name="Gao Z.M."/>
            <person name="Yu Y."/>
            <person name="Chen X.L."/>
            <person name="Chen B."/>
            <person name="Zhang Y.Z."/>
        </authorList>
    </citation>
    <scope>NUCLEOTIDE SEQUENCE [LARGE SCALE GENOMIC DNA]</scope>
    <source>
        <strain evidence="10 11">R06B22</strain>
    </source>
</reference>
<feature type="transmembrane region" description="Helical" evidence="8">
    <location>
        <begin position="377"/>
        <end position="404"/>
    </location>
</feature>
<evidence type="ECO:0000256" key="5">
    <source>
        <dbReference type="ARBA" id="ARBA00022842"/>
    </source>
</evidence>
<evidence type="ECO:0000256" key="6">
    <source>
        <dbReference type="ARBA" id="ARBA00022989"/>
    </source>
</evidence>
<keyword evidence="7 8" id="KW-0472">Membrane</keyword>
<dbReference type="Proteomes" id="UP001557484">
    <property type="component" value="Unassembled WGS sequence"/>
</dbReference>
<feature type="transmembrane region" description="Helical" evidence="8">
    <location>
        <begin position="416"/>
        <end position="437"/>
    </location>
</feature>
<dbReference type="Pfam" id="PF00571">
    <property type="entry name" value="CBS"/>
    <property type="match status" value="1"/>
</dbReference>
<feature type="domain" description="Magnesium transporter MgtE intracellular" evidence="9">
    <location>
        <begin position="25"/>
        <end position="128"/>
    </location>
</feature>
<keyword evidence="6 8" id="KW-1133">Transmembrane helix</keyword>
<dbReference type="Gene3D" id="3.10.580.10">
    <property type="entry name" value="CBS-domain"/>
    <property type="match status" value="1"/>
</dbReference>
<dbReference type="InterPro" id="IPR036739">
    <property type="entry name" value="SLC41_membr_dom_sf"/>
</dbReference>
<proteinExistence type="inferred from homology"/>
<keyword evidence="8" id="KW-1003">Cell membrane</keyword>
<evidence type="ECO:0000313" key="10">
    <source>
        <dbReference type="EMBL" id="MEX1665202.1"/>
    </source>
</evidence>
<keyword evidence="3 8" id="KW-0813">Transport</keyword>
<keyword evidence="5 8" id="KW-0460">Magnesium</keyword>
<keyword evidence="11" id="KW-1185">Reference proteome</keyword>
<gene>
    <name evidence="10" type="primary">mgtE</name>
    <name evidence="10" type="ORF">AB4875_06860</name>
</gene>
<dbReference type="Pfam" id="PF01769">
    <property type="entry name" value="MgtE"/>
    <property type="match status" value="1"/>
</dbReference>
<dbReference type="InterPro" id="IPR046342">
    <property type="entry name" value="CBS_dom_sf"/>
</dbReference>
<dbReference type="InterPro" id="IPR006667">
    <property type="entry name" value="SLC41_membr_dom"/>
</dbReference>
<comment type="similarity">
    <text evidence="2 8">Belongs to the SLC41A transporter family.</text>
</comment>
<dbReference type="Gene3D" id="1.10.357.20">
    <property type="entry name" value="SLC41 divalent cation transporters, integral membrane domain"/>
    <property type="match status" value="1"/>
</dbReference>
<protein>
    <recommendedName>
        <fullName evidence="8">Magnesium transporter MgtE</fullName>
    </recommendedName>
</protein>
<evidence type="ECO:0000313" key="11">
    <source>
        <dbReference type="Proteomes" id="UP001557484"/>
    </source>
</evidence>
<evidence type="ECO:0000256" key="3">
    <source>
        <dbReference type="ARBA" id="ARBA00022448"/>
    </source>
</evidence>
<dbReference type="EMBL" id="JBFRYB010000001">
    <property type="protein sequence ID" value="MEX1665202.1"/>
    <property type="molecule type" value="Genomic_DNA"/>
</dbReference>
<dbReference type="InterPro" id="IPR006668">
    <property type="entry name" value="Mg_transptr_MgtE_intracell_dom"/>
</dbReference>
<comment type="caution">
    <text evidence="10">The sequence shown here is derived from an EMBL/GenBank/DDBJ whole genome shotgun (WGS) entry which is preliminary data.</text>
</comment>
<organism evidence="10 11">
    <name type="scientific">Zhongshania arctica</name>
    <dbReference type="NCBI Taxonomy" id="3238302"/>
    <lineage>
        <taxon>Bacteria</taxon>
        <taxon>Pseudomonadati</taxon>
        <taxon>Pseudomonadota</taxon>
        <taxon>Gammaproteobacteria</taxon>
        <taxon>Cellvibrionales</taxon>
        <taxon>Spongiibacteraceae</taxon>
        <taxon>Zhongshania</taxon>
    </lineage>
</organism>
<comment type="subunit">
    <text evidence="8">Homodimer.</text>
</comment>
<dbReference type="SMART" id="SM00924">
    <property type="entry name" value="MgtE_N"/>
    <property type="match status" value="1"/>
</dbReference>
<name>A0ABV3TVI0_9GAMM</name>
<keyword evidence="4 8" id="KW-0812">Transmembrane</keyword>
<dbReference type="NCBIfam" id="TIGR00400">
    <property type="entry name" value="mgtE"/>
    <property type="match status" value="1"/>
</dbReference>
<dbReference type="SUPFAM" id="SSF161093">
    <property type="entry name" value="MgtE membrane domain-like"/>
    <property type="match status" value="1"/>
</dbReference>
<evidence type="ECO:0000256" key="7">
    <source>
        <dbReference type="ARBA" id="ARBA00023136"/>
    </source>
</evidence>
<sequence>MTANASKEAIFEAVDDTLARRFLLDYPGDAAQIIEDLDLAMVAKVLSKQTLYVQLPVWQLLVPNVAATLLQAIPKQLGKQLLSELPPHFTVKILGQFNEERLQAFLQILDPEVRLELKTLMAYPPNTAGRLMDTRINHFRGDMTVDQAVVLLRKAKMKTARSLFLVDDVGRLSGKVHLQDIAIAEPGTVLENLTQPVSAAIQNTAPNEEVTELFEKLKLFDLPVVDFNNQLLGIIYHDSLLQTSRQESSSDLLAMVGASRQEGALSKSVFAVKKRMPWLQINLITAFMAASVVALFENTIAQFTALAVLLPVVAGQSGNAGAQALAVTMRGLALREITTRQWTRVMRKEVAAGFMNGVCIAVTCGLGVYLWSGSLGLVIVICSSMILAMVAAGFAGALVPIVLVRLGQDPAQASSIILTTVTDIAGFFAFLGIATMLSGML</sequence>
<evidence type="ECO:0000256" key="8">
    <source>
        <dbReference type="RuleBase" id="RU362011"/>
    </source>
</evidence>
<comment type="subcellular location">
    <subcellularLocation>
        <location evidence="8">Cell membrane</location>
        <topology evidence="8">Multi-pass membrane protein</topology>
    </subcellularLocation>
    <subcellularLocation>
        <location evidence="1">Membrane</location>
        <topology evidence="1">Multi-pass membrane protein</topology>
    </subcellularLocation>
</comment>
<evidence type="ECO:0000256" key="4">
    <source>
        <dbReference type="ARBA" id="ARBA00022692"/>
    </source>
</evidence>